<feature type="transmembrane region" description="Helical" evidence="6">
    <location>
        <begin position="58"/>
        <end position="76"/>
    </location>
</feature>
<dbReference type="RefSeq" id="WP_000187485.1">
    <property type="nucleotide sequence ID" value="NZ_JH791882.1"/>
</dbReference>
<organism evidence="8 9">
    <name type="scientific">Bacillus cereus VD154</name>
    <dbReference type="NCBI Taxonomy" id="1053238"/>
    <lineage>
        <taxon>Bacteria</taxon>
        <taxon>Bacillati</taxon>
        <taxon>Bacillota</taxon>
        <taxon>Bacilli</taxon>
        <taxon>Bacillales</taxon>
        <taxon>Bacillaceae</taxon>
        <taxon>Bacillus</taxon>
        <taxon>Bacillus cereus group</taxon>
    </lineage>
</organism>
<name>A0A9W5KTH6_BACCE</name>
<feature type="domain" description="ABC3 transporter permease C-terminal" evidence="7">
    <location>
        <begin position="62"/>
        <end position="179"/>
    </location>
</feature>
<feature type="transmembrane region" description="Helical" evidence="6">
    <location>
        <begin position="197"/>
        <end position="215"/>
    </location>
</feature>
<feature type="transmembrane region" description="Helical" evidence="6">
    <location>
        <begin position="18"/>
        <end position="38"/>
    </location>
</feature>
<feature type="transmembrane region" description="Helical" evidence="6">
    <location>
        <begin position="579"/>
        <end position="597"/>
    </location>
</feature>
<feature type="transmembrane region" description="Helical" evidence="6">
    <location>
        <begin position="110"/>
        <end position="134"/>
    </location>
</feature>
<dbReference type="PIRSF" id="PIRSF018968">
    <property type="entry name" value="ABC_permease_BceB"/>
    <property type="match status" value="1"/>
</dbReference>
<comment type="similarity">
    <text evidence="6">Belongs to the ABC-4 integral membrane protein family.</text>
</comment>
<evidence type="ECO:0000313" key="9">
    <source>
        <dbReference type="Proteomes" id="UP000006967"/>
    </source>
</evidence>
<dbReference type="InterPro" id="IPR052536">
    <property type="entry name" value="ABC-4_Integral_Memb_Prot"/>
</dbReference>
<evidence type="ECO:0000256" key="3">
    <source>
        <dbReference type="ARBA" id="ARBA00022692"/>
    </source>
</evidence>
<evidence type="ECO:0000313" key="8">
    <source>
        <dbReference type="EMBL" id="EJR69493.1"/>
    </source>
</evidence>
<dbReference type="InterPro" id="IPR027022">
    <property type="entry name" value="ABC_permease_BceB-typ"/>
</dbReference>
<dbReference type="Pfam" id="PF02687">
    <property type="entry name" value="FtsX"/>
    <property type="match status" value="1"/>
</dbReference>
<accession>A0A9W5KTH6</accession>
<dbReference type="PANTHER" id="PTHR46795:SF3">
    <property type="entry name" value="ABC TRANSPORTER PERMEASE"/>
    <property type="match status" value="1"/>
</dbReference>
<keyword evidence="6" id="KW-0813">Transport</keyword>
<evidence type="ECO:0000256" key="6">
    <source>
        <dbReference type="PIRNR" id="PIRNR018968"/>
    </source>
</evidence>
<dbReference type="EMBL" id="AHFG01000052">
    <property type="protein sequence ID" value="EJR69493.1"/>
    <property type="molecule type" value="Genomic_DNA"/>
</dbReference>
<keyword evidence="2 6" id="KW-1003">Cell membrane</keyword>
<feature type="transmembrane region" description="Helical" evidence="6">
    <location>
        <begin position="235"/>
        <end position="259"/>
    </location>
</feature>
<evidence type="ECO:0000256" key="4">
    <source>
        <dbReference type="ARBA" id="ARBA00022989"/>
    </source>
</evidence>
<keyword evidence="5 6" id="KW-0472">Membrane</keyword>
<feature type="transmembrane region" description="Helical" evidence="6">
    <location>
        <begin position="154"/>
        <end position="176"/>
    </location>
</feature>
<dbReference type="InterPro" id="IPR003838">
    <property type="entry name" value="ABC3_permease_C"/>
</dbReference>
<dbReference type="GO" id="GO:0055085">
    <property type="term" value="P:transmembrane transport"/>
    <property type="evidence" value="ECO:0007669"/>
    <property type="project" value="UniProtKB-UniRule"/>
</dbReference>
<dbReference type="PANTHER" id="PTHR46795">
    <property type="entry name" value="ABC TRANSPORTER PERMEASE-RELATED-RELATED"/>
    <property type="match status" value="1"/>
</dbReference>
<protein>
    <recommendedName>
        <fullName evidence="7">ABC3 transporter permease C-terminal domain-containing protein</fullName>
    </recommendedName>
</protein>
<feature type="transmembrane region" description="Helical" evidence="6">
    <location>
        <begin position="609"/>
        <end position="630"/>
    </location>
</feature>
<reference evidence="8 9" key="1">
    <citation type="submission" date="2012-04" db="EMBL/GenBank/DDBJ databases">
        <title>The Genome Sequence of Bacillus cereus VD154.</title>
        <authorList>
            <consortium name="The Broad Institute Genome Sequencing Platform"/>
            <consortium name="The Broad Institute Genome Sequencing Center for Infectious Disease"/>
            <person name="Feldgarden M."/>
            <person name="Van der Auwera G.A."/>
            <person name="Mahillon J."/>
            <person name="Duprez V."/>
            <person name="Timmery S."/>
            <person name="Mattelet C."/>
            <person name="Dierick K."/>
            <person name="Sun M."/>
            <person name="Yu Z."/>
            <person name="Zhu L."/>
            <person name="Hu X."/>
            <person name="Shank E.B."/>
            <person name="Swiecicka I."/>
            <person name="Hansen B.M."/>
            <person name="Andrup L."/>
            <person name="Young S.K."/>
            <person name="Zeng Q."/>
            <person name="Gargeya S."/>
            <person name="Fitzgerald M."/>
            <person name="Haas B."/>
            <person name="Abouelleil A."/>
            <person name="Alvarado L."/>
            <person name="Arachchi H.M."/>
            <person name="Berlin A."/>
            <person name="Chapman S.B."/>
            <person name="Goldberg J."/>
            <person name="Griggs A."/>
            <person name="Gujja S."/>
            <person name="Hansen M."/>
            <person name="Howarth C."/>
            <person name="Imamovic A."/>
            <person name="Larimer J."/>
            <person name="McCowen C."/>
            <person name="Montmayeur A."/>
            <person name="Murphy C."/>
            <person name="Neiman D."/>
            <person name="Pearson M."/>
            <person name="Priest M."/>
            <person name="Roberts A."/>
            <person name="Saif S."/>
            <person name="Shea T."/>
            <person name="Sisk P."/>
            <person name="Sykes S."/>
            <person name="Wortman J."/>
            <person name="Nusbaum C."/>
            <person name="Birren B."/>
        </authorList>
    </citation>
    <scope>NUCLEOTIDE SEQUENCE [LARGE SCALE GENOMIC DNA]</scope>
    <source>
        <strain evidence="8 9">VD154</strain>
    </source>
</reference>
<keyword evidence="3 6" id="KW-0812">Transmembrane</keyword>
<evidence type="ECO:0000256" key="2">
    <source>
        <dbReference type="ARBA" id="ARBA00022475"/>
    </source>
</evidence>
<comment type="caution">
    <text evidence="8">The sequence shown here is derived from an EMBL/GenBank/DDBJ whole genome shotgun (WGS) entry which is preliminary data.</text>
</comment>
<dbReference type="Proteomes" id="UP000006967">
    <property type="component" value="Unassembled WGS sequence"/>
</dbReference>
<feature type="transmembrane region" description="Helical" evidence="6">
    <location>
        <begin position="289"/>
        <end position="310"/>
    </location>
</feature>
<keyword evidence="4 6" id="KW-1133">Transmembrane helix</keyword>
<comment type="subcellular location">
    <subcellularLocation>
        <location evidence="1 6">Cell membrane</location>
        <topology evidence="1 6">Multi-pass membrane protein</topology>
    </subcellularLocation>
</comment>
<evidence type="ECO:0000256" key="1">
    <source>
        <dbReference type="ARBA" id="ARBA00004651"/>
    </source>
</evidence>
<sequence length="641" mass="72111">MTPFSIIKRNLQRNLKNYVLYFASMILSIVIYFIFVSLQYNGYIVEQTSTTKGIADVFKASSVILIIFVAIFIWYSNSFFTKKRKKEIALYSLLGVPKRQIGTMLFYENLIIGMIALIIGMSIGALLSKVFSMLLLKVMQLSTAISFSISLEAIMHTILIFTVIILITSFHGYSIIYKFKLTELLQAERQGELIPKGSKWTALLGIILVISSYWFALQPIFSSIWLDHKIRNMCIILGGSIIGTYFIFRSFTVFLLLGLQKNKTSYYRGINVVSVSQLLARIQSNAKTLTAIALLSTVTLCGIGASYSMYYKNKVMIDKTEPFSFMYVKTNSHIDQQIENTIRNSNHTIKEKIAIPLIKLKADLQVDGILPVDFEKNPKELNLLSESTLNTLADKTNKDIKVSLQNVEVVALDANKSNTFQTEYKNGKAKLHLSGNDYSLQFVGKIQDNILNDSLHEFTIVVTDKVFSNITKKQEPYMLQAYKVSDDKNTKELTKALQILLPKDINLISKYSAYTGVVEATGLVIFAGVFLGLVFLAATGSIIYFKQLTEATIDQDKYIILRKLGVGKQTIFKSIAKQMAFIFILPLTIGSLHSIVALNALSNTLGIDIFIPVLTTIVAYTLIYFAYYILTVKSYNSIVNK</sequence>
<evidence type="ECO:0000256" key="5">
    <source>
        <dbReference type="ARBA" id="ARBA00023136"/>
    </source>
</evidence>
<proteinExistence type="inferred from homology"/>
<dbReference type="GO" id="GO:0005886">
    <property type="term" value="C:plasma membrane"/>
    <property type="evidence" value="ECO:0007669"/>
    <property type="project" value="UniProtKB-SubCell"/>
</dbReference>
<feature type="transmembrane region" description="Helical" evidence="6">
    <location>
        <begin position="523"/>
        <end position="545"/>
    </location>
</feature>
<dbReference type="AlphaFoldDB" id="A0A9W5KTH6"/>
<gene>
    <name evidence="8" type="ORF">IK5_04649</name>
</gene>
<evidence type="ECO:0000259" key="7">
    <source>
        <dbReference type="Pfam" id="PF02687"/>
    </source>
</evidence>